<sequence>MGRSVRRNLKGTNGQQIDSPPSSPSSPAPLSLEEAMEQLNASPRVPDCIKKAFGSLVNELSSVRQERDQLREENRLLREQLSLSHTSKQFSTQSTVDHVPLSPSPLLDCHETERLRSIVIAGIPESKSPVLRDRLEYDYSSVMNVLFHLDIQCYPVAIYRLGKPKDGVNRLLKVILPTRFFQRLAVQRAFWLRSFPKKGIFLRESLTASERERRKKARLNLSDHNSAQFPSSHVSESNSNMVVSNGSCLDVSEN</sequence>
<name>A0A016T200_9BILA</name>
<protein>
    <submittedName>
        <fullName evidence="3">Uncharacterized protein</fullName>
    </submittedName>
</protein>
<evidence type="ECO:0000313" key="3">
    <source>
        <dbReference type="EMBL" id="EYB96765.1"/>
    </source>
</evidence>
<dbReference type="Proteomes" id="UP000024635">
    <property type="component" value="Unassembled WGS sequence"/>
</dbReference>
<dbReference type="AlphaFoldDB" id="A0A016T200"/>
<feature type="region of interest" description="Disordered" evidence="2">
    <location>
        <begin position="1"/>
        <end position="39"/>
    </location>
</feature>
<accession>A0A016T200</accession>
<evidence type="ECO:0000313" key="4">
    <source>
        <dbReference type="Proteomes" id="UP000024635"/>
    </source>
</evidence>
<keyword evidence="4" id="KW-1185">Reference proteome</keyword>
<keyword evidence="1" id="KW-0175">Coiled coil</keyword>
<evidence type="ECO:0000256" key="2">
    <source>
        <dbReference type="SAM" id="MobiDB-lite"/>
    </source>
</evidence>
<proteinExistence type="predicted"/>
<feature type="coiled-coil region" evidence="1">
    <location>
        <begin position="53"/>
        <end position="80"/>
    </location>
</feature>
<comment type="caution">
    <text evidence="3">The sequence shown here is derived from an EMBL/GenBank/DDBJ whole genome shotgun (WGS) entry which is preliminary data.</text>
</comment>
<organism evidence="3 4">
    <name type="scientific">Ancylostoma ceylanicum</name>
    <dbReference type="NCBI Taxonomy" id="53326"/>
    <lineage>
        <taxon>Eukaryota</taxon>
        <taxon>Metazoa</taxon>
        <taxon>Ecdysozoa</taxon>
        <taxon>Nematoda</taxon>
        <taxon>Chromadorea</taxon>
        <taxon>Rhabditida</taxon>
        <taxon>Rhabditina</taxon>
        <taxon>Rhabditomorpha</taxon>
        <taxon>Strongyloidea</taxon>
        <taxon>Ancylostomatidae</taxon>
        <taxon>Ancylostomatinae</taxon>
        <taxon>Ancylostoma</taxon>
    </lineage>
</organism>
<evidence type="ECO:0000256" key="1">
    <source>
        <dbReference type="SAM" id="Coils"/>
    </source>
</evidence>
<reference evidence="4" key="1">
    <citation type="journal article" date="2015" name="Nat. Genet.">
        <title>The genome and transcriptome of the zoonotic hookworm Ancylostoma ceylanicum identify infection-specific gene families.</title>
        <authorList>
            <person name="Schwarz E.M."/>
            <person name="Hu Y."/>
            <person name="Antoshechkin I."/>
            <person name="Miller M.M."/>
            <person name="Sternberg P.W."/>
            <person name="Aroian R.V."/>
        </authorList>
    </citation>
    <scope>NUCLEOTIDE SEQUENCE</scope>
    <source>
        <strain evidence="4">HY135</strain>
    </source>
</reference>
<dbReference type="OrthoDB" id="5873319at2759"/>
<dbReference type="EMBL" id="JARK01001483">
    <property type="protein sequence ID" value="EYB96765.1"/>
    <property type="molecule type" value="Genomic_DNA"/>
</dbReference>
<feature type="region of interest" description="Disordered" evidence="2">
    <location>
        <begin position="219"/>
        <end position="254"/>
    </location>
</feature>
<feature type="compositionally biased region" description="Low complexity" evidence="2">
    <location>
        <begin position="231"/>
        <end position="247"/>
    </location>
</feature>
<gene>
    <name evidence="3" type="primary">Acey_s0147.g2597</name>
    <name evidence="3" type="ORF">Y032_0147g2597</name>
</gene>